<dbReference type="GO" id="GO:0046943">
    <property type="term" value="F:carboxylic acid transmembrane transporter activity"/>
    <property type="evidence" value="ECO:0007669"/>
    <property type="project" value="TreeGrafter"/>
</dbReference>
<keyword evidence="8" id="KW-1185">Reference proteome</keyword>
<evidence type="ECO:0000256" key="2">
    <source>
        <dbReference type="ARBA" id="ARBA00022692"/>
    </source>
</evidence>
<feature type="transmembrane region" description="Helical" evidence="5">
    <location>
        <begin position="337"/>
        <end position="358"/>
    </location>
</feature>
<protein>
    <recommendedName>
        <fullName evidence="6">Major facilitator superfamily (MFS) profile domain-containing protein</fullName>
    </recommendedName>
</protein>
<feature type="domain" description="Major facilitator superfamily (MFS) profile" evidence="6">
    <location>
        <begin position="1"/>
        <end position="433"/>
    </location>
</feature>
<dbReference type="EMBL" id="KN831944">
    <property type="protein sequence ID" value="KIO14591.1"/>
    <property type="molecule type" value="Genomic_DNA"/>
</dbReference>
<dbReference type="PANTHER" id="PTHR23508:SF10">
    <property type="entry name" value="CARBOXYLIC ACID TRANSPORTER PROTEIN HOMOLOG"/>
    <property type="match status" value="1"/>
</dbReference>
<evidence type="ECO:0000313" key="7">
    <source>
        <dbReference type="EMBL" id="KIO14591.1"/>
    </source>
</evidence>
<feature type="transmembrane region" description="Helical" evidence="5">
    <location>
        <begin position="278"/>
        <end position="299"/>
    </location>
</feature>
<feature type="transmembrane region" description="Helical" evidence="5">
    <location>
        <begin position="98"/>
        <end position="122"/>
    </location>
</feature>
<dbReference type="InterPro" id="IPR036259">
    <property type="entry name" value="MFS_trans_sf"/>
</dbReference>
<feature type="transmembrane region" description="Helical" evidence="5">
    <location>
        <begin position="370"/>
        <end position="391"/>
    </location>
</feature>
<keyword evidence="3 5" id="KW-1133">Transmembrane helix</keyword>
<feature type="transmembrane region" description="Helical" evidence="5">
    <location>
        <begin position="238"/>
        <end position="258"/>
    </location>
</feature>
<evidence type="ECO:0000256" key="5">
    <source>
        <dbReference type="SAM" id="Phobius"/>
    </source>
</evidence>
<reference evidence="8" key="2">
    <citation type="submission" date="2015-01" db="EMBL/GenBank/DDBJ databases">
        <title>Evolutionary Origins and Diversification of the Mycorrhizal Mutualists.</title>
        <authorList>
            <consortium name="DOE Joint Genome Institute"/>
            <consortium name="Mycorrhizal Genomics Consortium"/>
            <person name="Kohler A."/>
            <person name="Kuo A."/>
            <person name="Nagy L.G."/>
            <person name="Floudas D."/>
            <person name="Copeland A."/>
            <person name="Barry K.W."/>
            <person name="Cichocki N."/>
            <person name="Veneault-Fourrey C."/>
            <person name="LaButti K."/>
            <person name="Lindquist E.A."/>
            <person name="Lipzen A."/>
            <person name="Lundell T."/>
            <person name="Morin E."/>
            <person name="Murat C."/>
            <person name="Riley R."/>
            <person name="Ohm R."/>
            <person name="Sun H."/>
            <person name="Tunlid A."/>
            <person name="Henrissat B."/>
            <person name="Grigoriev I.V."/>
            <person name="Hibbett D.S."/>
            <person name="Martin F."/>
        </authorList>
    </citation>
    <scope>NUCLEOTIDE SEQUENCE [LARGE SCALE GENOMIC DNA]</scope>
    <source>
        <strain evidence="8">Marx 270</strain>
    </source>
</reference>
<dbReference type="InterPro" id="IPR020846">
    <property type="entry name" value="MFS_dom"/>
</dbReference>
<organism evidence="7 8">
    <name type="scientific">Pisolithus tinctorius Marx 270</name>
    <dbReference type="NCBI Taxonomy" id="870435"/>
    <lineage>
        <taxon>Eukaryota</taxon>
        <taxon>Fungi</taxon>
        <taxon>Dikarya</taxon>
        <taxon>Basidiomycota</taxon>
        <taxon>Agaricomycotina</taxon>
        <taxon>Agaricomycetes</taxon>
        <taxon>Agaricomycetidae</taxon>
        <taxon>Boletales</taxon>
        <taxon>Sclerodermatineae</taxon>
        <taxon>Pisolithaceae</taxon>
        <taxon>Pisolithus</taxon>
    </lineage>
</organism>
<gene>
    <name evidence="7" type="ORF">M404DRAFT_928384</name>
</gene>
<dbReference type="SUPFAM" id="SSF103473">
    <property type="entry name" value="MFS general substrate transporter"/>
    <property type="match status" value="1"/>
</dbReference>
<sequence length="483" mass="52361">LGIALFSNGYNIAVIGAVITLLSREYPDSQFGLQHYSNVLTSTVFAGIVLIMIFFAFISDGSLRVDVLLCMVAVSFSVTIASTTSGCLVGSWEGLSVGYFVVMLGCTCFLLGMGVGAGHTCGSVFASERTLGQHGITESAQHWWLVAGTKTVINAGFVLSGFVPLVLYWIFGEQHLQLVCGLSLGFGAIPAFVVSRKIMAPLYHMPCLLWHMPKSYFRLLESVHILKWLTMKWYWKSVLGLSLACFIYDFIMYVHFAIYSSMIINNFTGGSSSLSVVLGWSVVINMFCIPGTVLGTFLIDYLGMKTTMIVGLLLQAIIGLSLGTINTPVTNHISTFAVVYGIFLALGEIGPGSCLHVLPAKIGPTAHISGHIYSIAATIGKLGAFIGTWVFPQIIDAFGGSKTERGNTGPFWIGSGLAILSVIVTIFLIKPLTPDSLKAEDKAFHQYLEENGLNVSNMVIGRPAEEVIYNEMDVWQLHNNEIT</sequence>
<dbReference type="PANTHER" id="PTHR23508">
    <property type="entry name" value="CARBOXYLIC ACID TRANSPORTER PROTEIN HOMOLOG"/>
    <property type="match status" value="1"/>
</dbReference>
<name>A0A0C3PYB2_PISTI</name>
<dbReference type="Pfam" id="PF00083">
    <property type="entry name" value="Sugar_tr"/>
    <property type="match status" value="1"/>
</dbReference>
<dbReference type="InterPro" id="IPR005828">
    <property type="entry name" value="MFS_sugar_transport-like"/>
</dbReference>
<feature type="non-terminal residue" evidence="7">
    <location>
        <position position="1"/>
    </location>
</feature>
<keyword evidence="4 5" id="KW-0472">Membrane</keyword>
<evidence type="ECO:0000256" key="3">
    <source>
        <dbReference type="ARBA" id="ARBA00022989"/>
    </source>
</evidence>
<dbReference type="AlphaFoldDB" id="A0A0C3PYB2"/>
<dbReference type="OrthoDB" id="2261376at2759"/>
<accession>A0A0C3PYB2</accession>
<dbReference type="STRING" id="870435.A0A0C3PYB2"/>
<feature type="transmembrane region" description="Helical" evidence="5">
    <location>
        <begin position="306"/>
        <end position="325"/>
    </location>
</feature>
<dbReference type="InParanoid" id="A0A0C3PYB2"/>
<feature type="transmembrane region" description="Helical" evidence="5">
    <location>
        <begin position="143"/>
        <end position="170"/>
    </location>
</feature>
<dbReference type="GO" id="GO:0005886">
    <property type="term" value="C:plasma membrane"/>
    <property type="evidence" value="ECO:0007669"/>
    <property type="project" value="TreeGrafter"/>
</dbReference>
<dbReference type="FunCoup" id="A0A0C3PYB2">
    <property type="interactions" value="33"/>
</dbReference>
<evidence type="ECO:0000256" key="1">
    <source>
        <dbReference type="ARBA" id="ARBA00004141"/>
    </source>
</evidence>
<dbReference type="PROSITE" id="PS50850">
    <property type="entry name" value="MFS"/>
    <property type="match status" value="1"/>
</dbReference>
<proteinExistence type="predicted"/>
<comment type="subcellular location">
    <subcellularLocation>
        <location evidence="1">Membrane</location>
        <topology evidence="1">Multi-pass membrane protein</topology>
    </subcellularLocation>
</comment>
<keyword evidence="2 5" id="KW-0812">Transmembrane</keyword>
<feature type="transmembrane region" description="Helical" evidence="5">
    <location>
        <begin position="176"/>
        <end position="195"/>
    </location>
</feature>
<dbReference type="Gene3D" id="1.20.1250.20">
    <property type="entry name" value="MFS general substrate transporter like domains"/>
    <property type="match status" value="1"/>
</dbReference>
<evidence type="ECO:0000256" key="4">
    <source>
        <dbReference type="ARBA" id="ARBA00023136"/>
    </source>
</evidence>
<dbReference type="HOGENOM" id="CLU_001265_46_12_1"/>
<feature type="transmembrane region" description="Helical" evidence="5">
    <location>
        <begin position="65"/>
        <end position="92"/>
    </location>
</feature>
<dbReference type="Proteomes" id="UP000054217">
    <property type="component" value="Unassembled WGS sequence"/>
</dbReference>
<reference evidence="7 8" key="1">
    <citation type="submission" date="2014-04" db="EMBL/GenBank/DDBJ databases">
        <authorList>
            <consortium name="DOE Joint Genome Institute"/>
            <person name="Kuo A."/>
            <person name="Kohler A."/>
            <person name="Costa M.D."/>
            <person name="Nagy L.G."/>
            <person name="Floudas D."/>
            <person name="Copeland A."/>
            <person name="Barry K.W."/>
            <person name="Cichocki N."/>
            <person name="Veneault-Fourrey C."/>
            <person name="LaButti K."/>
            <person name="Lindquist E.A."/>
            <person name="Lipzen A."/>
            <person name="Lundell T."/>
            <person name="Morin E."/>
            <person name="Murat C."/>
            <person name="Sun H."/>
            <person name="Tunlid A."/>
            <person name="Henrissat B."/>
            <person name="Grigoriev I.V."/>
            <person name="Hibbett D.S."/>
            <person name="Martin F."/>
            <person name="Nordberg H.P."/>
            <person name="Cantor M.N."/>
            <person name="Hua S.X."/>
        </authorList>
    </citation>
    <scope>NUCLEOTIDE SEQUENCE [LARGE SCALE GENOMIC DNA]</scope>
    <source>
        <strain evidence="7 8">Marx 270</strain>
    </source>
</reference>
<feature type="transmembrane region" description="Helical" evidence="5">
    <location>
        <begin position="411"/>
        <end position="429"/>
    </location>
</feature>
<evidence type="ECO:0000313" key="8">
    <source>
        <dbReference type="Proteomes" id="UP000054217"/>
    </source>
</evidence>
<feature type="transmembrane region" description="Helical" evidence="5">
    <location>
        <begin position="39"/>
        <end position="58"/>
    </location>
</feature>
<evidence type="ECO:0000259" key="6">
    <source>
        <dbReference type="PROSITE" id="PS50850"/>
    </source>
</evidence>